<feature type="domain" description="CBS" evidence="3">
    <location>
        <begin position="76"/>
        <end position="131"/>
    </location>
</feature>
<dbReference type="PANTHER" id="PTHR43080:SF2">
    <property type="entry name" value="CBS DOMAIN-CONTAINING PROTEIN"/>
    <property type="match status" value="1"/>
</dbReference>
<evidence type="ECO:0000313" key="4">
    <source>
        <dbReference type="EMBL" id="RIJ30460.1"/>
    </source>
</evidence>
<gene>
    <name evidence="4" type="ORF">D1223_07450</name>
</gene>
<sequence length="144" mass="15754">MRVENLIKRKGGFVPVIGADKSLTEAIGQLKIDDTGALVVTDDGDTILGIISEENIVRGIERFGRDVVDRPVTDFMSTKVVTCDIGDSMDEAMALMDHHQIRHVPVVCDGKLCGIVAIHDVLRHRMSELKLEADALKEYVAGRG</sequence>
<dbReference type="Proteomes" id="UP000266385">
    <property type="component" value="Unassembled WGS sequence"/>
</dbReference>
<dbReference type="Gene3D" id="3.10.580.10">
    <property type="entry name" value="CBS-domain"/>
    <property type="match status" value="1"/>
</dbReference>
<dbReference type="EMBL" id="QWFX01000006">
    <property type="protein sequence ID" value="RIJ30460.1"/>
    <property type="molecule type" value="Genomic_DNA"/>
</dbReference>
<reference evidence="4 5" key="1">
    <citation type="submission" date="2018-08" db="EMBL/GenBank/DDBJ databases">
        <title>Henriciella mobilis sp. nov., isolated from seawater.</title>
        <authorList>
            <person name="Cheng H."/>
            <person name="Wu Y.-H."/>
            <person name="Xu X.-W."/>
            <person name="Guo L.-L."/>
        </authorList>
    </citation>
    <scope>NUCLEOTIDE SEQUENCE [LARGE SCALE GENOMIC DNA]</scope>
    <source>
        <strain evidence="4 5">JN25</strain>
    </source>
</reference>
<organism evidence="4 5">
    <name type="scientific">Henriciella mobilis</name>
    <dbReference type="NCBI Taxonomy" id="2305467"/>
    <lineage>
        <taxon>Bacteria</taxon>
        <taxon>Pseudomonadati</taxon>
        <taxon>Pseudomonadota</taxon>
        <taxon>Alphaproteobacteria</taxon>
        <taxon>Hyphomonadales</taxon>
        <taxon>Hyphomonadaceae</taxon>
        <taxon>Henriciella</taxon>
    </lineage>
</organism>
<dbReference type="OrthoDB" id="9807125at2"/>
<dbReference type="SUPFAM" id="SSF54631">
    <property type="entry name" value="CBS-domain pair"/>
    <property type="match status" value="1"/>
</dbReference>
<proteinExistence type="predicted"/>
<dbReference type="InterPro" id="IPR046342">
    <property type="entry name" value="CBS_dom_sf"/>
</dbReference>
<dbReference type="PANTHER" id="PTHR43080">
    <property type="entry name" value="CBS DOMAIN-CONTAINING PROTEIN CBSX3, MITOCHONDRIAL"/>
    <property type="match status" value="1"/>
</dbReference>
<dbReference type="InterPro" id="IPR051257">
    <property type="entry name" value="Diverse_CBS-Domain"/>
</dbReference>
<dbReference type="Pfam" id="PF00571">
    <property type="entry name" value="CBS"/>
    <property type="match status" value="2"/>
</dbReference>
<dbReference type="SMART" id="SM00116">
    <property type="entry name" value="CBS"/>
    <property type="match status" value="2"/>
</dbReference>
<name>A0A399RFU2_9PROT</name>
<evidence type="ECO:0000313" key="5">
    <source>
        <dbReference type="Proteomes" id="UP000266385"/>
    </source>
</evidence>
<accession>A0A399RFU2</accession>
<protein>
    <submittedName>
        <fullName evidence="4">CBS domain-containing protein</fullName>
    </submittedName>
</protein>
<keyword evidence="1 2" id="KW-0129">CBS domain</keyword>
<feature type="domain" description="CBS" evidence="3">
    <location>
        <begin position="7"/>
        <end position="67"/>
    </location>
</feature>
<comment type="caution">
    <text evidence="4">The sequence shown here is derived from an EMBL/GenBank/DDBJ whole genome shotgun (WGS) entry which is preliminary data.</text>
</comment>
<evidence type="ECO:0000259" key="3">
    <source>
        <dbReference type="PROSITE" id="PS51371"/>
    </source>
</evidence>
<dbReference type="AlphaFoldDB" id="A0A399RFU2"/>
<dbReference type="RefSeq" id="WP_119375775.1">
    <property type="nucleotide sequence ID" value="NZ_QWFX01000006.1"/>
</dbReference>
<evidence type="ECO:0000256" key="1">
    <source>
        <dbReference type="ARBA" id="ARBA00023122"/>
    </source>
</evidence>
<dbReference type="InterPro" id="IPR000644">
    <property type="entry name" value="CBS_dom"/>
</dbReference>
<dbReference type="PROSITE" id="PS51371">
    <property type="entry name" value="CBS"/>
    <property type="match status" value="2"/>
</dbReference>
<keyword evidence="5" id="KW-1185">Reference proteome</keyword>
<evidence type="ECO:0000256" key="2">
    <source>
        <dbReference type="PROSITE-ProRule" id="PRU00703"/>
    </source>
</evidence>